<feature type="transmembrane region" description="Helical" evidence="1">
    <location>
        <begin position="30"/>
        <end position="51"/>
    </location>
</feature>
<protein>
    <submittedName>
        <fullName evidence="2">Uncharacterized protein</fullName>
    </submittedName>
</protein>
<keyword evidence="1" id="KW-0812">Transmembrane</keyword>
<keyword evidence="1" id="KW-0472">Membrane</keyword>
<gene>
    <name evidence="2" type="ORF">ATO9_19305</name>
</gene>
<proteinExistence type="predicted"/>
<dbReference type="OrthoDB" id="8758573at2"/>
<keyword evidence="1" id="KW-1133">Transmembrane helix</keyword>
<feature type="transmembrane region" description="Helical" evidence="1">
    <location>
        <begin position="7"/>
        <end position="24"/>
    </location>
</feature>
<dbReference type="RefSeq" id="WP_043753136.1">
    <property type="nucleotide sequence ID" value="NZ_AQQX01000012.1"/>
</dbReference>
<evidence type="ECO:0000313" key="2">
    <source>
        <dbReference type="EMBL" id="KGM47334.1"/>
    </source>
</evidence>
<reference evidence="2 3" key="1">
    <citation type="journal article" date="2015" name="Antonie Van Leeuwenhoek">
        <title>Pseudooceanicola atlanticus gen. nov. sp. nov., isolated from surface seawater of the Atlantic Ocean and reclassification of Oceanicola batsensis, Oceanicola marinus, Oceanicola nitratireducens, Oceanicola nanhaiensis, Oceanicola antarcticus and Oceanicola flagellatus, as Pseudooceanicola batsensis comb. nov., Pseudooceanicola marinus comb. nov., Pseudooceanicola nitratireducens comb. nov., Pseudooceanicola nanhaiensis comb. nov., Pseudooceanicola antarcticus comb. nov., and Pseudooceanicola flagellatus comb. nov.</title>
        <authorList>
            <person name="Lai Q."/>
            <person name="Li G."/>
            <person name="Liu X."/>
            <person name="Du Y."/>
            <person name="Sun F."/>
            <person name="Shao Z."/>
        </authorList>
    </citation>
    <scope>NUCLEOTIDE SEQUENCE [LARGE SCALE GENOMIC DNA]</scope>
    <source>
        <strain evidence="2 3">22II-s11g</strain>
    </source>
</reference>
<dbReference type="Proteomes" id="UP000030004">
    <property type="component" value="Unassembled WGS sequence"/>
</dbReference>
<evidence type="ECO:0000313" key="3">
    <source>
        <dbReference type="Proteomes" id="UP000030004"/>
    </source>
</evidence>
<accession>A0A0A0EA58</accession>
<keyword evidence="3" id="KW-1185">Reference proteome</keyword>
<name>A0A0A0EA58_9RHOB</name>
<dbReference type="AlphaFoldDB" id="A0A0A0EA58"/>
<evidence type="ECO:0000256" key="1">
    <source>
        <dbReference type="SAM" id="Phobius"/>
    </source>
</evidence>
<comment type="caution">
    <text evidence="2">The sequence shown here is derived from an EMBL/GenBank/DDBJ whole genome shotgun (WGS) entry which is preliminary data.</text>
</comment>
<organism evidence="2 3">
    <name type="scientific">Pseudooceanicola atlanticus</name>
    <dbReference type="NCBI Taxonomy" id="1461694"/>
    <lineage>
        <taxon>Bacteria</taxon>
        <taxon>Pseudomonadati</taxon>
        <taxon>Pseudomonadota</taxon>
        <taxon>Alphaproteobacteria</taxon>
        <taxon>Rhodobacterales</taxon>
        <taxon>Paracoccaceae</taxon>
        <taxon>Pseudooceanicola</taxon>
    </lineage>
</organism>
<sequence length="65" mass="7246">MRKPLRYVHLVAGLLIGAYVYSPTLSGNAAFQAMIQLGVFPIIALSGIAMWQQPRLMKLTRRTQS</sequence>
<dbReference type="EMBL" id="AQQX01000012">
    <property type="protein sequence ID" value="KGM47334.1"/>
    <property type="molecule type" value="Genomic_DNA"/>
</dbReference>